<dbReference type="Pfam" id="PF01425">
    <property type="entry name" value="Amidase"/>
    <property type="match status" value="1"/>
</dbReference>
<comment type="caution">
    <text evidence="2">The sequence shown here is derived from an EMBL/GenBank/DDBJ whole genome shotgun (WGS) entry which is preliminary data.</text>
</comment>
<dbReference type="EMBL" id="JASBAO010000001">
    <property type="protein sequence ID" value="MDI2089967.1"/>
    <property type="molecule type" value="Genomic_DNA"/>
</dbReference>
<sequence length="446" mass="47777">MNLIEKISSNVRTANYGATQIVSNAINAINECNSQIQSVTSILKERAMTTARHIDDLVSQGKDPGPLAGVPFGVKDLFDVQGIVTTAGSALLTDQAPATKDATVITRLCNAGAIPVATLNMDEFAYGFVTDNTHYGITKNPHDLQRFAGGSSGGSAAAVASGMLAFSLGSDTNGSIRVPASLCGVWGLRPTYKSIPLDGVYPFSETLDTVGPFCTSIDDLQRVFHVMANRKDVFSGDVSSLRMARLQGWFERDVDTDILDSISEIIALGDRSDAIELDHVEAVRAASFLITASEGGTLHLPNLRAHPMEYDPATRDRLIAGSMLPVSTYIHAKKIEQWFQKYIHQVFGEYDILVAPATGCVAPYIDNPVVKVDGVETSARVNLGIYTQPLSLSGCPILTVPLNRGEKLPVGIQVIAKPHCEHVLFALGAVLEQKGIAKASIQQRGI</sequence>
<evidence type="ECO:0000313" key="2">
    <source>
        <dbReference type="EMBL" id="MDI2089967.1"/>
    </source>
</evidence>
<evidence type="ECO:0000259" key="1">
    <source>
        <dbReference type="Pfam" id="PF01425"/>
    </source>
</evidence>
<gene>
    <name evidence="2" type="ORF">QJV27_01005</name>
</gene>
<feature type="domain" description="Amidase" evidence="1">
    <location>
        <begin position="21"/>
        <end position="423"/>
    </location>
</feature>
<reference evidence="2" key="1">
    <citation type="submission" date="2023-05" db="EMBL/GenBank/DDBJ databases">
        <title>Whole genome sequence of Commensalibacter sp.</title>
        <authorList>
            <person name="Charoenyingcharoen P."/>
            <person name="Yukphan P."/>
        </authorList>
    </citation>
    <scope>NUCLEOTIDE SEQUENCE</scope>
    <source>
        <strain evidence="2">TBRC 16381</strain>
    </source>
</reference>
<dbReference type="PANTHER" id="PTHR11895:SF172">
    <property type="entry name" value="GLUTAMYL-TRNA(GLN) AMIDOTRANSFERASE"/>
    <property type="match status" value="1"/>
</dbReference>
<evidence type="ECO:0000313" key="3">
    <source>
        <dbReference type="Proteomes" id="UP001431634"/>
    </source>
</evidence>
<dbReference type="InterPro" id="IPR000120">
    <property type="entry name" value="Amidase"/>
</dbReference>
<dbReference type="InterPro" id="IPR014087">
    <property type="entry name" value="Carboxybiuret_hydro_AtzE"/>
</dbReference>
<dbReference type="InterPro" id="IPR036928">
    <property type="entry name" value="AS_sf"/>
</dbReference>
<dbReference type="Proteomes" id="UP001431634">
    <property type="component" value="Unassembled WGS sequence"/>
</dbReference>
<name>A0ABT6PYN2_9PROT</name>
<dbReference type="Gene3D" id="3.90.1300.10">
    <property type="entry name" value="Amidase signature (AS) domain"/>
    <property type="match status" value="1"/>
</dbReference>
<dbReference type="NCBIfam" id="NF006631">
    <property type="entry name" value="PRK09201.1"/>
    <property type="match status" value="1"/>
</dbReference>
<dbReference type="SUPFAM" id="SSF75304">
    <property type="entry name" value="Amidase signature (AS) enzymes"/>
    <property type="match status" value="1"/>
</dbReference>
<protein>
    <submittedName>
        <fullName evidence="2">AtzE family amidohydrolase</fullName>
    </submittedName>
</protein>
<dbReference type="RefSeq" id="WP_281447131.1">
    <property type="nucleotide sequence ID" value="NZ_JASBAO010000001.1"/>
</dbReference>
<keyword evidence="3" id="KW-1185">Reference proteome</keyword>
<dbReference type="PANTHER" id="PTHR11895">
    <property type="entry name" value="TRANSAMIDASE"/>
    <property type="match status" value="1"/>
</dbReference>
<proteinExistence type="predicted"/>
<organism evidence="2 3">
    <name type="scientific">Commensalibacter oyaizuii</name>
    <dbReference type="NCBI Taxonomy" id="3043873"/>
    <lineage>
        <taxon>Bacteria</taxon>
        <taxon>Pseudomonadati</taxon>
        <taxon>Pseudomonadota</taxon>
        <taxon>Alphaproteobacteria</taxon>
        <taxon>Acetobacterales</taxon>
        <taxon>Acetobacteraceae</taxon>
    </lineage>
</organism>
<accession>A0ABT6PYN2</accession>
<dbReference type="InterPro" id="IPR023631">
    <property type="entry name" value="Amidase_dom"/>
</dbReference>
<dbReference type="NCBIfam" id="TIGR02715">
    <property type="entry name" value="amido_AtzE"/>
    <property type="match status" value="1"/>
</dbReference>